<gene>
    <name evidence="1" type="ORF">PF008_g27529</name>
</gene>
<comment type="caution">
    <text evidence="1">The sequence shown here is derived from an EMBL/GenBank/DDBJ whole genome shotgun (WGS) entry which is preliminary data.</text>
</comment>
<organism evidence="1 2">
    <name type="scientific">Phytophthora fragariae</name>
    <dbReference type="NCBI Taxonomy" id="53985"/>
    <lineage>
        <taxon>Eukaryota</taxon>
        <taxon>Sar</taxon>
        <taxon>Stramenopiles</taxon>
        <taxon>Oomycota</taxon>
        <taxon>Peronosporomycetes</taxon>
        <taxon>Peronosporales</taxon>
        <taxon>Peronosporaceae</taxon>
        <taxon>Phytophthora</taxon>
    </lineage>
</organism>
<reference evidence="1 2" key="1">
    <citation type="submission" date="2018-09" db="EMBL/GenBank/DDBJ databases">
        <title>Genomic investigation of the strawberry pathogen Phytophthora fragariae indicates pathogenicity is determined by transcriptional variation in three key races.</title>
        <authorList>
            <person name="Adams T.M."/>
            <person name="Armitage A.D."/>
            <person name="Sobczyk M.K."/>
            <person name="Bates H.J."/>
            <person name="Dunwell J.M."/>
            <person name="Nellist C.F."/>
            <person name="Harrison R.J."/>
        </authorList>
    </citation>
    <scope>NUCLEOTIDE SEQUENCE [LARGE SCALE GENOMIC DNA]</scope>
    <source>
        <strain evidence="1 2">NOV-77</strain>
    </source>
</reference>
<sequence length="71" mass="7485">MSARSAHAALPTAVGIQWSTLGLRLRPIAPVLGLATDRIHSLRCTGGSFYAALLLSSTVRGFKPQSAVPRL</sequence>
<dbReference type="EMBL" id="QXFY01003685">
    <property type="protein sequence ID" value="KAE9282933.1"/>
    <property type="molecule type" value="Genomic_DNA"/>
</dbReference>
<dbReference type="Proteomes" id="UP000486351">
    <property type="component" value="Unassembled WGS sequence"/>
</dbReference>
<evidence type="ECO:0000313" key="2">
    <source>
        <dbReference type="Proteomes" id="UP000486351"/>
    </source>
</evidence>
<evidence type="ECO:0000313" key="1">
    <source>
        <dbReference type="EMBL" id="KAE9282933.1"/>
    </source>
</evidence>
<proteinExistence type="predicted"/>
<accession>A0A6G0QDW6</accession>
<name>A0A6G0QDW6_9STRA</name>
<protein>
    <submittedName>
        <fullName evidence="1">Uncharacterized protein</fullName>
    </submittedName>
</protein>
<dbReference type="AlphaFoldDB" id="A0A6G0QDW6"/>